<dbReference type="PANTHER" id="PTHR30614:SF20">
    <property type="entry name" value="GLUTAMINE TRANSPORT SYSTEM PERMEASE PROTEIN GLNP"/>
    <property type="match status" value="1"/>
</dbReference>
<name>A0A1G7USV0_9FIRM</name>
<dbReference type="InterPro" id="IPR010065">
    <property type="entry name" value="AA_ABC_transptr_permease_3TM"/>
</dbReference>
<evidence type="ECO:0000256" key="2">
    <source>
        <dbReference type="ARBA" id="ARBA00010072"/>
    </source>
</evidence>
<evidence type="ECO:0000313" key="12">
    <source>
        <dbReference type="Proteomes" id="UP000198656"/>
    </source>
</evidence>
<dbReference type="EMBL" id="FNCP01000003">
    <property type="protein sequence ID" value="SDG50603.1"/>
    <property type="molecule type" value="Genomic_DNA"/>
</dbReference>
<keyword evidence="6" id="KW-0029">Amino-acid transport</keyword>
<gene>
    <name evidence="11" type="ORF">SAMN05443529_103238</name>
</gene>
<keyword evidence="12" id="KW-1185">Reference proteome</keyword>
<dbReference type="Pfam" id="PF00528">
    <property type="entry name" value="BPD_transp_1"/>
    <property type="match status" value="1"/>
</dbReference>
<feature type="transmembrane region" description="Helical" evidence="9">
    <location>
        <begin position="20"/>
        <end position="43"/>
    </location>
</feature>
<keyword evidence="3 9" id="KW-0813">Transport</keyword>
<dbReference type="SUPFAM" id="SSF161098">
    <property type="entry name" value="MetI-like"/>
    <property type="match status" value="1"/>
</dbReference>
<keyword evidence="7 9" id="KW-1133">Transmembrane helix</keyword>
<keyword evidence="8 9" id="KW-0472">Membrane</keyword>
<evidence type="ECO:0000256" key="9">
    <source>
        <dbReference type="RuleBase" id="RU363032"/>
    </source>
</evidence>
<dbReference type="GO" id="GO:0022857">
    <property type="term" value="F:transmembrane transporter activity"/>
    <property type="evidence" value="ECO:0007669"/>
    <property type="project" value="InterPro"/>
</dbReference>
<organism evidence="11 12">
    <name type="scientific">Desulfosporosinus hippei DSM 8344</name>
    <dbReference type="NCBI Taxonomy" id="1121419"/>
    <lineage>
        <taxon>Bacteria</taxon>
        <taxon>Bacillati</taxon>
        <taxon>Bacillota</taxon>
        <taxon>Clostridia</taxon>
        <taxon>Eubacteriales</taxon>
        <taxon>Desulfitobacteriaceae</taxon>
        <taxon>Desulfosporosinus</taxon>
    </lineage>
</organism>
<feature type="domain" description="ABC transmembrane type-1" evidence="10">
    <location>
        <begin position="19"/>
        <end position="212"/>
    </location>
</feature>
<evidence type="ECO:0000256" key="1">
    <source>
        <dbReference type="ARBA" id="ARBA00004651"/>
    </source>
</evidence>
<comment type="subcellular location">
    <subcellularLocation>
        <location evidence="1 9">Cell membrane</location>
        <topology evidence="1 9">Multi-pass membrane protein</topology>
    </subcellularLocation>
</comment>
<dbReference type="InterPro" id="IPR000515">
    <property type="entry name" value="MetI-like"/>
</dbReference>
<dbReference type="CDD" id="cd06261">
    <property type="entry name" value="TM_PBP2"/>
    <property type="match status" value="1"/>
</dbReference>
<dbReference type="PANTHER" id="PTHR30614">
    <property type="entry name" value="MEMBRANE COMPONENT OF AMINO ACID ABC TRANSPORTER"/>
    <property type="match status" value="1"/>
</dbReference>
<feature type="transmembrane region" description="Helical" evidence="9">
    <location>
        <begin position="55"/>
        <end position="78"/>
    </location>
</feature>
<dbReference type="GO" id="GO:0006865">
    <property type="term" value="P:amino acid transport"/>
    <property type="evidence" value="ECO:0007669"/>
    <property type="project" value="UniProtKB-KW"/>
</dbReference>
<dbReference type="PROSITE" id="PS50928">
    <property type="entry name" value="ABC_TM1"/>
    <property type="match status" value="1"/>
</dbReference>
<feature type="transmembrane region" description="Helical" evidence="9">
    <location>
        <begin position="90"/>
        <end position="109"/>
    </location>
</feature>
<proteinExistence type="inferred from homology"/>
<evidence type="ECO:0000256" key="8">
    <source>
        <dbReference type="ARBA" id="ARBA00023136"/>
    </source>
</evidence>
<dbReference type="OrthoDB" id="9787841at2"/>
<dbReference type="GO" id="GO:0043190">
    <property type="term" value="C:ATP-binding cassette (ABC) transporter complex"/>
    <property type="evidence" value="ECO:0007669"/>
    <property type="project" value="InterPro"/>
</dbReference>
<evidence type="ECO:0000259" key="10">
    <source>
        <dbReference type="PROSITE" id="PS50928"/>
    </source>
</evidence>
<evidence type="ECO:0000256" key="5">
    <source>
        <dbReference type="ARBA" id="ARBA00022692"/>
    </source>
</evidence>
<keyword evidence="5 9" id="KW-0812">Transmembrane</keyword>
<dbReference type="Proteomes" id="UP000198656">
    <property type="component" value="Unassembled WGS sequence"/>
</dbReference>
<dbReference type="InterPro" id="IPR043429">
    <property type="entry name" value="ArtM/GltK/GlnP/TcyL/YhdX-like"/>
</dbReference>
<comment type="similarity">
    <text evidence="2">Belongs to the binding-protein-dependent transport system permease family. HisMQ subfamily.</text>
</comment>
<dbReference type="Gene3D" id="1.10.3720.10">
    <property type="entry name" value="MetI-like"/>
    <property type="match status" value="1"/>
</dbReference>
<evidence type="ECO:0000313" key="11">
    <source>
        <dbReference type="EMBL" id="SDG50603.1"/>
    </source>
</evidence>
<dbReference type="InterPro" id="IPR035906">
    <property type="entry name" value="MetI-like_sf"/>
</dbReference>
<evidence type="ECO:0000256" key="7">
    <source>
        <dbReference type="ARBA" id="ARBA00022989"/>
    </source>
</evidence>
<reference evidence="12" key="1">
    <citation type="submission" date="2016-10" db="EMBL/GenBank/DDBJ databases">
        <authorList>
            <person name="Varghese N."/>
            <person name="Submissions S."/>
        </authorList>
    </citation>
    <scope>NUCLEOTIDE SEQUENCE [LARGE SCALE GENOMIC DNA]</scope>
    <source>
        <strain evidence="12">DSM 8344</strain>
    </source>
</reference>
<dbReference type="STRING" id="1121419.SAMN05443529_103238"/>
<protein>
    <submittedName>
        <fullName evidence="11">Polar amino acid transport system permease protein</fullName>
    </submittedName>
</protein>
<evidence type="ECO:0000256" key="6">
    <source>
        <dbReference type="ARBA" id="ARBA00022970"/>
    </source>
</evidence>
<accession>A0A1G7USV0</accession>
<sequence>MGMNWHVVVDNMPILAKGALLTLELTAGAVAIGVIIGLFMALARLSKRKVVRAGAIAYIDFFRGTPLLVQIFLVYFGIPMLLKWQTMPDNYQYTAGILAMGLNSGAYIAEIFRAGIQSIDRGQTEAARSLGMTQAQALRYVILPQAFKRTIPPLGNEFIALLKDSSLLSIIAIQELFYTGKIIVGRTYQPLPMYLAVALYYLVMTQLIAQWVAYMERRLGKNDLG</sequence>
<evidence type="ECO:0000256" key="3">
    <source>
        <dbReference type="ARBA" id="ARBA00022448"/>
    </source>
</evidence>
<keyword evidence="4" id="KW-1003">Cell membrane</keyword>
<evidence type="ECO:0000256" key="4">
    <source>
        <dbReference type="ARBA" id="ARBA00022475"/>
    </source>
</evidence>
<dbReference type="RefSeq" id="WP_092330480.1">
    <property type="nucleotide sequence ID" value="NZ_FNCP01000003.1"/>
</dbReference>
<dbReference type="AlphaFoldDB" id="A0A1G7USV0"/>
<dbReference type="FunFam" id="1.10.3720.10:FF:000033">
    <property type="entry name" value="Polar amino acid ABC transporter permease"/>
    <property type="match status" value="1"/>
</dbReference>
<feature type="transmembrane region" description="Helical" evidence="9">
    <location>
        <begin position="191"/>
        <end position="214"/>
    </location>
</feature>
<dbReference type="NCBIfam" id="TIGR01726">
    <property type="entry name" value="HEQRo_perm_3TM"/>
    <property type="match status" value="1"/>
</dbReference>